<evidence type="ECO:0000256" key="2">
    <source>
        <dbReference type="SAM" id="SignalP"/>
    </source>
</evidence>
<proteinExistence type="predicted"/>
<dbReference type="EMBL" id="JACHBR010000001">
    <property type="protein sequence ID" value="MBB5628466.1"/>
    <property type="molecule type" value="Genomic_DNA"/>
</dbReference>
<dbReference type="RefSeq" id="WP_184612981.1">
    <property type="nucleotide sequence ID" value="NZ_BOOS01000070.1"/>
</dbReference>
<evidence type="ECO:0000313" key="3">
    <source>
        <dbReference type="EMBL" id="MBB5628466.1"/>
    </source>
</evidence>
<keyword evidence="4" id="KW-1185">Reference proteome</keyword>
<accession>A0A7W8Z6U7</accession>
<keyword evidence="2" id="KW-0732">Signal</keyword>
<gene>
    <name evidence="3" type="ORF">BJ981_004165</name>
</gene>
<organism evidence="3 4">
    <name type="scientific">Sphaerisporangium krabiense</name>
    <dbReference type="NCBI Taxonomy" id="763782"/>
    <lineage>
        <taxon>Bacteria</taxon>
        <taxon>Bacillati</taxon>
        <taxon>Actinomycetota</taxon>
        <taxon>Actinomycetes</taxon>
        <taxon>Streptosporangiales</taxon>
        <taxon>Streptosporangiaceae</taxon>
        <taxon>Sphaerisporangium</taxon>
    </lineage>
</organism>
<protein>
    <submittedName>
        <fullName evidence="3">Uncharacterized protein</fullName>
    </submittedName>
</protein>
<dbReference type="AlphaFoldDB" id="A0A7W8Z6U7"/>
<evidence type="ECO:0000256" key="1">
    <source>
        <dbReference type="SAM" id="MobiDB-lite"/>
    </source>
</evidence>
<feature type="region of interest" description="Disordered" evidence="1">
    <location>
        <begin position="89"/>
        <end position="114"/>
    </location>
</feature>
<feature type="chain" id="PRO_5031112065" evidence="2">
    <location>
        <begin position="27"/>
        <end position="144"/>
    </location>
</feature>
<feature type="signal peptide" evidence="2">
    <location>
        <begin position="1"/>
        <end position="26"/>
    </location>
</feature>
<sequence length="144" mass="14321">MTAPATVLATAVAALLLIMGAIGAAAQDTPDIHLRLSSSAAPCAAPAHPPVLGDTPAARGADRVEVADGYGGPIGWRLATACGDGLSASTNDFSDGDDKLQHAGAGEIHPPERDDTVTAHHTGLADTCPETAGARGPPCAGRRL</sequence>
<comment type="caution">
    <text evidence="3">The sequence shown here is derived from an EMBL/GenBank/DDBJ whole genome shotgun (WGS) entry which is preliminary data.</text>
</comment>
<dbReference type="Proteomes" id="UP000588112">
    <property type="component" value="Unassembled WGS sequence"/>
</dbReference>
<name>A0A7W8Z6U7_9ACTN</name>
<evidence type="ECO:0000313" key="4">
    <source>
        <dbReference type="Proteomes" id="UP000588112"/>
    </source>
</evidence>
<reference evidence="3 4" key="1">
    <citation type="submission" date="2020-08" db="EMBL/GenBank/DDBJ databases">
        <title>Sequencing the genomes of 1000 actinobacteria strains.</title>
        <authorList>
            <person name="Klenk H.-P."/>
        </authorList>
    </citation>
    <scope>NUCLEOTIDE SEQUENCE [LARGE SCALE GENOMIC DNA]</scope>
    <source>
        <strain evidence="3 4">DSM 45790</strain>
    </source>
</reference>